<dbReference type="Proteomes" id="UP001497472">
    <property type="component" value="Unassembled WGS sequence"/>
</dbReference>
<sequence length="285" mass="32134">MFLPLVLIACLWTTINGAVQLGMQSSWQLFYKGGRVSGTRHSYPPTTGLSGNSKPPTIGNTHHHGYRTNVYHKEVHHYHYSPPQQIHYGSTYHPVYHGSPPVYIYEYRNSGSRFDTLLTGLALYNLGRMSGSHRNHQDYISTPGEICKLRIERPNGEYEETRVDCRVMSSFILESDNTQTVAKTVTVDTSITNNSGETVRNTTVINAIDVKGPSIHVTQGMNCFMIHIRASMKQQRKVDCALLQEYAKQSLRASSFRSLGSGKIVSFLLFSLISVRIFILKLNFN</sequence>
<keyword evidence="2" id="KW-0812">Transmembrane</keyword>
<keyword evidence="2" id="KW-1133">Transmembrane helix</keyword>
<feature type="chain" id="PRO_5043684886" evidence="3">
    <location>
        <begin position="18"/>
        <end position="285"/>
    </location>
</feature>
<feature type="signal peptide" evidence="3">
    <location>
        <begin position="1"/>
        <end position="17"/>
    </location>
</feature>
<gene>
    <name evidence="4" type="ORF">LNINA_LOCUS14656</name>
</gene>
<feature type="region of interest" description="Disordered" evidence="1">
    <location>
        <begin position="41"/>
        <end position="62"/>
    </location>
</feature>
<proteinExistence type="predicted"/>
<evidence type="ECO:0000256" key="2">
    <source>
        <dbReference type="SAM" id="Phobius"/>
    </source>
</evidence>
<name>A0AAV1K5B0_9NEOP</name>
<evidence type="ECO:0000313" key="4">
    <source>
        <dbReference type="EMBL" id="CAK1555870.1"/>
    </source>
</evidence>
<keyword evidence="3" id="KW-0732">Signal</keyword>
<dbReference type="EMBL" id="CAVLEF010000280">
    <property type="protein sequence ID" value="CAK1555870.1"/>
    <property type="molecule type" value="Genomic_DNA"/>
</dbReference>
<reference evidence="4 5" key="1">
    <citation type="submission" date="2023-11" db="EMBL/GenBank/DDBJ databases">
        <authorList>
            <person name="Okamura Y."/>
        </authorList>
    </citation>
    <scope>NUCLEOTIDE SEQUENCE [LARGE SCALE GENOMIC DNA]</scope>
</reference>
<organism evidence="4 5">
    <name type="scientific">Leptosia nina</name>
    <dbReference type="NCBI Taxonomy" id="320188"/>
    <lineage>
        <taxon>Eukaryota</taxon>
        <taxon>Metazoa</taxon>
        <taxon>Ecdysozoa</taxon>
        <taxon>Arthropoda</taxon>
        <taxon>Hexapoda</taxon>
        <taxon>Insecta</taxon>
        <taxon>Pterygota</taxon>
        <taxon>Neoptera</taxon>
        <taxon>Endopterygota</taxon>
        <taxon>Lepidoptera</taxon>
        <taxon>Glossata</taxon>
        <taxon>Ditrysia</taxon>
        <taxon>Papilionoidea</taxon>
        <taxon>Pieridae</taxon>
        <taxon>Pierinae</taxon>
        <taxon>Leptosia</taxon>
    </lineage>
</organism>
<evidence type="ECO:0000256" key="3">
    <source>
        <dbReference type="SAM" id="SignalP"/>
    </source>
</evidence>
<feature type="transmembrane region" description="Helical" evidence="2">
    <location>
        <begin position="264"/>
        <end position="284"/>
    </location>
</feature>
<feature type="compositionally biased region" description="Polar residues" evidence="1">
    <location>
        <begin position="44"/>
        <end position="60"/>
    </location>
</feature>
<accession>A0AAV1K5B0</accession>
<keyword evidence="2" id="KW-0472">Membrane</keyword>
<comment type="caution">
    <text evidence="4">The sequence shown here is derived from an EMBL/GenBank/DDBJ whole genome shotgun (WGS) entry which is preliminary data.</text>
</comment>
<protein>
    <submittedName>
        <fullName evidence="4">Uncharacterized protein</fullName>
    </submittedName>
</protein>
<keyword evidence="5" id="KW-1185">Reference proteome</keyword>
<evidence type="ECO:0000313" key="5">
    <source>
        <dbReference type="Proteomes" id="UP001497472"/>
    </source>
</evidence>
<evidence type="ECO:0000256" key="1">
    <source>
        <dbReference type="SAM" id="MobiDB-lite"/>
    </source>
</evidence>
<dbReference type="AlphaFoldDB" id="A0AAV1K5B0"/>